<evidence type="ECO:0000313" key="7">
    <source>
        <dbReference type="EMBL" id="MBR7743662.1"/>
    </source>
</evidence>
<reference evidence="7" key="1">
    <citation type="submission" date="2021-04" db="EMBL/GenBank/DDBJ databases">
        <title>Phycicoccus avicenniae sp. nov., a novel endophytic actinomycetes isolated from branch of Avicennia mariana.</title>
        <authorList>
            <person name="Tuo L."/>
        </authorList>
    </citation>
    <scope>NUCLEOTIDE SEQUENCE</scope>
    <source>
        <strain evidence="7">BSK3Z-2</strain>
    </source>
</reference>
<name>A0A941I042_9MICO</name>
<dbReference type="AlphaFoldDB" id="A0A941I042"/>
<dbReference type="GO" id="GO:0034599">
    <property type="term" value="P:cellular response to oxidative stress"/>
    <property type="evidence" value="ECO:0007669"/>
    <property type="project" value="TreeGrafter"/>
</dbReference>
<dbReference type="Pfam" id="PF01625">
    <property type="entry name" value="PMSR"/>
    <property type="match status" value="1"/>
</dbReference>
<keyword evidence="8" id="KW-1185">Reference proteome</keyword>
<dbReference type="NCBIfam" id="TIGR00401">
    <property type="entry name" value="msrA"/>
    <property type="match status" value="1"/>
</dbReference>
<evidence type="ECO:0000256" key="4">
    <source>
        <dbReference type="ARBA" id="ARBA00048782"/>
    </source>
</evidence>
<sequence length="241" mass="26213">MLFGSRARTTLPSREDALPGRDHRIFPVPVGHEVLGTPLEGPWPDGTRVIYVAMGCFWGVERIFWQLPGVVTTAAGYMGGFTPNPTYEETCTGRTGHAEAVLVAYDPERTSPDLLLKAFWENHDPTQGNRQGNDVGTAYRSAIWTTTADQAEAAERTRTAFQQVLTGAGRGGITTTIASADEGGPFWYAEDYHQQYLHKNPAGYCNHGPNGFTCPVGVADLPAQTDVVPPSPDVPHPRFDV</sequence>
<dbReference type="PANTHER" id="PTHR42799:SF2">
    <property type="entry name" value="MITOCHONDRIAL PEPTIDE METHIONINE SULFOXIDE REDUCTASE"/>
    <property type="match status" value="1"/>
</dbReference>
<dbReference type="SUPFAM" id="SSF55068">
    <property type="entry name" value="Peptide methionine sulfoxide reductase"/>
    <property type="match status" value="1"/>
</dbReference>
<protein>
    <recommendedName>
        <fullName evidence="5">Peptide methionine sulfoxide reductase MsrA</fullName>
        <shortName evidence="5">Protein-methionine-S-oxide reductase</shortName>
        <ecNumber evidence="5">1.8.4.11</ecNumber>
    </recommendedName>
    <alternativeName>
        <fullName evidence="5">Peptide-methionine (S)-S-oxide reductase</fullName>
        <shortName evidence="5">Peptide Met(O) reductase</shortName>
    </alternativeName>
</protein>
<dbReference type="FunFam" id="3.30.1060.10:FF:000001">
    <property type="entry name" value="Peptide methionine sulfoxide reductase MsrA"/>
    <property type="match status" value="1"/>
</dbReference>
<organism evidence="7 8">
    <name type="scientific">Phycicoccus avicenniae</name>
    <dbReference type="NCBI Taxonomy" id="2828860"/>
    <lineage>
        <taxon>Bacteria</taxon>
        <taxon>Bacillati</taxon>
        <taxon>Actinomycetota</taxon>
        <taxon>Actinomycetes</taxon>
        <taxon>Micrococcales</taxon>
        <taxon>Intrasporangiaceae</taxon>
        <taxon>Phycicoccus</taxon>
    </lineage>
</organism>
<dbReference type="Proteomes" id="UP000677016">
    <property type="component" value="Unassembled WGS sequence"/>
</dbReference>
<comment type="catalytic activity">
    <reaction evidence="4 5">
        <text>[thioredoxin]-disulfide + L-methionine + H2O = L-methionine (S)-S-oxide + [thioredoxin]-dithiol</text>
        <dbReference type="Rhea" id="RHEA:19993"/>
        <dbReference type="Rhea" id="RHEA-COMP:10698"/>
        <dbReference type="Rhea" id="RHEA-COMP:10700"/>
        <dbReference type="ChEBI" id="CHEBI:15377"/>
        <dbReference type="ChEBI" id="CHEBI:29950"/>
        <dbReference type="ChEBI" id="CHEBI:50058"/>
        <dbReference type="ChEBI" id="CHEBI:57844"/>
        <dbReference type="ChEBI" id="CHEBI:58772"/>
        <dbReference type="EC" id="1.8.4.11"/>
    </reaction>
</comment>
<dbReference type="InterPro" id="IPR036509">
    <property type="entry name" value="Met_Sox_Rdtase_MsrA_sf"/>
</dbReference>
<feature type="domain" description="Peptide methionine sulphoxide reductase MsrA" evidence="6">
    <location>
        <begin position="50"/>
        <end position="206"/>
    </location>
</feature>
<dbReference type="Gene3D" id="3.30.1060.10">
    <property type="entry name" value="Peptide methionine sulphoxide reductase MsrA"/>
    <property type="match status" value="1"/>
</dbReference>
<evidence type="ECO:0000256" key="5">
    <source>
        <dbReference type="HAMAP-Rule" id="MF_01401"/>
    </source>
</evidence>
<evidence type="ECO:0000256" key="3">
    <source>
        <dbReference type="ARBA" id="ARBA00047806"/>
    </source>
</evidence>
<comment type="function">
    <text evidence="5">Has an important function as a repair enzyme for proteins that have been inactivated by oxidation. Catalyzes the reversible oxidation-reduction of methionine sulfoxide in proteins to methionine.</text>
</comment>
<comment type="caution">
    <text evidence="7">The sequence shown here is derived from an EMBL/GenBank/DDBJ whole genome shotgun (WGS) entry which is preliminary data.</text>
</comment>
<gene>
    <name evidence="5 7" type="primary">msrA</name>
    <name evidence="7" type="ORF">KC207_10210</name>
</gene>
<dbReference type="EC" id="1.8.4.11" evidence="5"/>
<dbReference type="InterPro" id="IPR002569">
    <property type="entry name" value="Met_Sox_Rdtase_MsrA_dom"/>
</dbReference>
<dbReference type="PANTHER" id="PTHR42799">
    <property type="entry name" value="MITOCHONDRIAL PEPTIDE METHIONINE SULFOXIDE REDUCTASE"/>
    <property type="match status" value="1"/>
</dbReference>
<dbReference type="HAMAP" id="MF_01401">
    <property type="entry name" value="MsrA"/>
    <property type="match status" value="1"/>
</dbReference>
<proteinExistence type="inferred from homology"/>
<dbReference type="RefSeq" id="WP_211602914.1">
    <property type="nucleotide sequence ID" value="NZ_JAGSNF010000013.1"/>
</dbReference>
<feature type="active site" evidence="5">
    <location>
        <position position="56"/>
    </location>
</feature>
<evidence type="ECO:0000256" key="2">
    <source>
        <dbReference type="ARBA" id="ARBA00023002"/>
    </source>
</evidence>
<comment type="catalytic activity">
    <reaction evidence="3 5">
        <text>L-methionyl-[protein] + [thioredoxin]-disulfide + H2O = L-methionyl-(S)-S-oxide-[protein] + [thioredoxin]-dithiol</text>
        <dbReference type="Rhea" id="RHEA:14217"/>
        <dbReference type="Rhea" id="RHEA-COMP:10698"/>
        <dbReference type="Rhea" id="RHEA-COMP:10700"/>
        <dbReference type="Rhea" id="RHEA-COMP:12313"/>
        <dbReference type="Rhea" id="RHEA-COMP:12315"/>
        <dbReference type="ChEBI" id="CHEBI:15377"/>
        <dbReference type="ChEBI" id="CHEBI:16044"/>
        <dbReference type="ChEBI" id="CHEBI:29950"/>
        <dbReference type="ChEBI" id="CHEBI:44120"/>
        <dbReference type="ChEBI" id="CHEBI:50058"/>
        <dbReference type="EC" id="1.8.4.11"/>
    </reaction>
</comment>
<dbReference type="GO" id="GO:0005737">
    <property type="term" value="C:cytoplasm"/>
    <property type="evidence" value="ECO:0007669"/>
    <property type="project" value="TreeGrafter"/>
</dbReference>
<evidence type="ECO:0000256" key="1">
    <source>
        <dbReference type="ARBA" id="ARBA00005591"/>
    </source>
</evidence>
<evidence type="ECO:0000313" key="8">
    <source>
        <dbReference type="Proteomes" id="UP000677016"/>
    </source>
</evidence>
<dbReference type="GO" id="GO:0008113">
    <property type="term" value="F:peptide-methionine (S)-S-oxide reductase activity"/>
    <property type="evidence" value="ECO:0007669"/>
    <property type="project" value="UniProtKB-UniRule"/>
</dbReference>
<dbReference type="InterPro" id="IPR050162">
    <property type="entry name" value="MsrA_MetSO_reductase"/>
</dbReference>
<dbReference type="EMBL" id="JAGSNF010000013">
    <property type="protein sequence ID" value="MBR7743662.1"/>
    <property type="molecule type" value="Genomic_DNA"/>
</dbReference>
<comment type="similarity">
    <text evidence="1 5">Belongs to the MsrA Met sulfoxide reductase family.</text>
</comment>
<accession>A0A941I042</accession>
<keyword evidence="2 5" id="KW-0560">Oxidoreductase</keyword>
<evidence type="ECO:0000259" key="6">
    <source>
        <dbReference type="Pfam" id="PF01625"/>
    </source>
</evidence>